<comment type="caution">
    <text evidence="1">The sequence shown here is derived from an EMBL/GenBank/DDBJ whole genome shotgun (WGS) entry which is preliminary data.</text>
</comment>
<proteinExistence type="predicted"/>
<evidence type="ECO:0000313" key="1">
    <source>
        <dbReference type="EMBL" id="PEN56242.1"/>
    </source>
</evidence>
<sequence length="50" mass="5931">MWIQERAAEILGFHRYVPASEKLNWVKEHGQHNGKMAAELALKRKRIKME</sequence>
<name>A0AB36SR51_9BACI</name>
<dbReference type="Proteomes" id="UP000220934">
    <property type="component" value="Unassembled WGS sequence"/>
</dbReference>
<dbReference type="AlphaFoldDB" id="A0AB36SR51"/>
<dbReference type="EMBL" id="NUAJ01000007">
    <property type="protein sequence ID" value="PEN56242.1"/>
    <property type="molecule type" value="Genomic_DNA"/>
</dbReference>
<accession>A0AB36SR51</accession>
<gene>
    <name evidence="1" type="ORF">CN596_08595</name>
</gene>
<dbReference type="RefSeq" id="WP_015000210.1">
    <property type="nucleotide sequence ID" value="NZ_CP126520.1"/>
</dbReference>
<reference evidence="1 2" key="1">
    <citation type="submission" date="2017-09" db="EMBL/GenBank/DDBJ databases">
        <title>Large-scale bioinformatics analysis of Bacillus genomes uncovers conserved roles of natural products in bacterial physiology.</title>
        <authorList>
            <consortium name="Agbiome Team Llc"/>
            <person name="Bleich R.M."/>
            <person name="Kirk G.J."/>
            <person name="Santa Maria K.C."/>
            <person name="Allen S.E."/>
            <person name="Farag S."/>
            <person name="Shank E.A."/>
            <person name="Bowers A."/>
        </authorList>
    </citation>
    <scope>NUCLEOTIDE SEQUENCE [LARGE SCALE GENOMIC DNA]</scope>
    <source>
        <strain evidence="1 2">AFS027958</strain>
    </source>
</reference>
<organism evidence="1 2">
    <name type="scientific">Bacillus toyonensis</name>
    <dbReference type="NCBI Taxonomy" id="155322"/>
    <lineage>
        <taxon>Bacteria</taxon>
        <taxon>Bacillati</taxon>
        <taxon>Bacillota</taxon>
        <taxon>Bacilli</taxon>
        <taxon>Bacillales</taxon>
        <taxon>Bacillaceae</taxon>
        <taxon>Bacillus</taxon>
        <taxon>Bacillus cereus group</taxon>
    </lineage>
</organism>
<protein>
    <submittedName>
        <fullName evidence="1">LacI family transcriptional regulator</fullName>
    </submittedName>
</protein>
<evidence type="ECO:0000313" key="2">
    <source>
        <dbReference type="Proteomes" id="UP000220934"/>
    </source>
</evidence>